<dbReference type="Pfam" id="PF02201">
    <property type="entry name" value="SWIB"/>
    <property type="match status" value="3"/>
</dbReference>
<evidence type="ECO:0000256" key="4">
    <source>
        <dbReference type="ARBA" id="ARBA00023242"/>
    </source>
</evidence>
<feature type="compositionally biased region" description="Basic and acidic residues" evidence="5">
    <location>
        <begin position="214"/>
        <end position="227"/>
    </location>
</feature>
<feature type="domain" description="DM2" evidence="6">
    <location>
        <begin position="389"/>
        <end position="468"/>
    </location>
</feature>
<keyword evidence="4" id="KW-0539">Nucleus</keyword>
<dbReference type="PROSITE" id="PS51998">
    <property type="entry name" value="DEK_C"/>
    <property type="match status" value="1"/>
</dbReference>
<evidence type="ECO:0000256" key="2">
    <source>
        <dbReference type="ARBA" id="ARBA00023015"/>
    </source>
</evidence>
<dbReference type="Gene3D" id="1.10.10.60">
    <property type="entry name" value="Homeodomain-like"/>
    <property type="match status" value="1"/>
</dbReference>
<dbReference type="Pfam" id="PF08766">
    <property type="entry name" value="DEK_C"/>
    <property type="match status" value="1"/>
</dbReference>
<dbReference type="InterPro" id="IPR019835">
    <property type="entry name" value="SWIB_domain"/>
</dbReference>
<evidence type="ECO:0000256" key="5">
    <source>
        <dbReference type="SAM" id="MobiDB-lite"/>
    </source>
</evidence>
<gene>
    <name evidence="8" type="ORF">ACJRO7_034755</name>
</gene>
<dbReference type="SUPFAM" id="SSF47592">
    <property type="entry name" value="SWIB/MDM2 domain"/>
    <property type="match status" value="3"/>
</dbReference>
<feature type="region of interest" description="Disordered" evidence="5">
    <location>
        <begin position="54"/>
        <end position="121"/>
    </location>
</feature>
<comment type="subcellular location">
    <subcellularLocation>
        <location evidence="1">Nucleus</location>
    </subcellularLocation>
</comment>
<dbReference type="GO" id="GO:0000500">
    <property type="term" value="C:RNA polymerase I upstream activating factor complex"/>
    <property type="evidence" value="ECO:0007669"/>
    <property type="project" value="UniProtKB-ARBA"/>
</dbReference>
<evidence type="ECO:0000259" key="6">
    <source>
        <dbReference type="PROSITE" id="PS51925"/>
    </source>
</evidence>
<evidence type="ECO:0000313" key="8">
    <source>
        <dbReference type="EMBL" id="KAL3722434.1"/>
    </source>
</evidence>
<feature type="compositionally biased region" description="Basic and acidic residues" evidence="5">
    <location>
        <begin position="356"/>
        <end position="371"/>
    </location>
</feature>
<comment type="caution">
    <text evidence="8">The sequence shown here is derived from an EMBL/GenBank/DDBJ whole genome shotgun (WGS) entry which is preliminary data.</text>
</comment>
<name>A0ABD3J704_EUCGL</name>
<dbReference type="FunFam" id="1.10.245.10:FF:000004">
    <property type="entry name" value="Upstream activation factor subunit"/>
    <property type="match status" value="2"/>
</dbReference>
<feature type="compositionally biased region" description="Acidic residues" evidence="5">
    <location>
        <begin position="234"/>
        <end position="249"/>
    </location>
</feature>
<dbReference type="Proteomes" id="UP001634007">
    <property type="component" value="Unassembled WGS sequence"/>
</dbReference>
<dbReference type="Gene3D" id="1.10.245.10">
    <property type="entry name" value="SWIB/MDM2 domain"/>
    <property type="match status" value="3"/>
</dbReference>
<keyword evidence="9" id="KW-1185">Reference proteome</keyword>
<sequence>MVSESDLASRLREILRNSDLDQATAGSVRRQLESDFGLDLSDRKTFVREQIDAYLQSIGNPEDGANDDGQCSGPDVKREEDGEVEEDGEEEGEEEEEEEGDDEEEGKKSKKRRSASKEKVNKRRGGFNKLCSLSPQLQSFVGESTLARTEVVKRIWNHIRQKDLQDPSNRRKILCDESLHKLFHVNSIDMFQMNKALAKHIWPLDADDENAIKKTKNEESVDSHSDGEVSNAMEEAEEDEQNENEEEEEMNGRRSKKGRSSKEDKGVKKRGGGFNKLCSLSPQLQVVTGEPELARPEVVKRLWAYIRANNLQDPKNKQNIVCDESLRSLFCVDTINMFQMNKALSKHIWPLNGGEAPEKNSLKEERCQATRDEDEEEQKDEKQKKRGSGFTAPLPLSDALVKFFGTGESALSRADVVKRMWDYIKQNDLQDPSDKRRVICDEKLRELLEVDSFNGFSVSKLLTAHFVKGR</sequence>
<reference evidence="8 9" key="1">
    <citation type="submission" date="2024-11" db="EMBL/GenBank/DDBJ databases">
        <title>Chromosome-level genome assembly of Eucalyptus globulus Labill. provides insights into its genome evolution.</title>
        <authorList>
            <person name="Li X."/>
        </authorList>
    </citation>
    <scope>NUCLEOTIDE SEQUENCE [LARGE SCALE GENOMIC DNA]</scope>
    <source>
        <strain evidence="8">CL2024</strain>
        <tissue evidence="8">Fresh tender leaves</tissue>
    </source>
</reference>
<evidence type="ECO:0000259" key="7">
    <source>
        <dbReference type="PROSITE" id="PS51998"/>
    </source>
</evidence>
<dbReference type="PROSITE" id="PS51925">
    <property type="entry name" value="SWIB_MDM2"/>
    <property type="match status" value="3"/>
</dbReference>
<dbReference type="AlphaFoldDB" id="A0ABD3J704"/>
<dbReference type="SMART" id="SM00151">
    <property type="entry name" value="SWIB"/>
    <property type="match status" value="3"/>
</dbReference>
<keyword evidence="3" id="KW-0804">Transcription</keyword>
<dbReference type="InterPro" id="IPR014876">
    <property type="entry name" value="DEK_C"/>
</dbReference>
<dbReference type="InterPro" id="IPR003121">
    <property type="entry name" value="SWIB_MDM2_domain"/>
</dbReference>
<feature type="domain" description="DEK-C" evidence="7">
    <location>
        <begin position="1"/>
        <end position="56"/>
    </location>
</feature>
<keyword evidence="2" id="KW-0805">Transcription regulation</keyword>
<feature type="compositionally biased region" description="Acidic residues" evidence="5">
    <location>
        <begin position="81"/>
        <end position="104"/>
    </location>
</feature>
<evidence type="ECO:0000256" key="1">
    <source>
        <dbReference type="ARBA" id="ARBA00004123"/>
    </source>
</evidence>
<feature type="region of interest" description="Disordered" evidence="5">
    <location>
        <begin position="15"/>
        <end position="41"/>
    </location>
</feature>
<feature type="region of interest" description="Disordered" evidence="5">
    <location>
        <begin position="353"/>
        <end position="390"/>
    </location>
</feature>
<feature type="domain" description="DM2" evidence="6">
    <location>
        <begin position="273"/>
        <end position="350"/>
    </location>
</feature>
<accession>A0ABD3J704</accession>
<protein>
    <submittedName>
        <fullName evidence="8">Uncharacterized protein</fullName>
    </submittedName>
</protein>
<dbReference type="CDD" id="cd10567">
    <property type="entry name" value="SWIB-MDM2_like"/>
    <property type="match status" value="3"/>
</dbReference>
<dbReference type="InterPro" id="IPR036885">
    <property type="entry name" value="SWIB_MDM2_dom_sf"/>
</dbReference>
<dbReference type="GO" id="GO:0001181">
    <property type="term" value="F:RNA polymerase I general transcription initiation factor activity"/>
    <property type="evidence" value="ECO:0007669"/>
    <property type="project" value="UniProtKB-ARBA"/>
</dbReference>
<organism evidence="8 9">
    <name type="scientific">Eucalyptus globulus</name>
    <name type="common">Tasmanian blue gum</name>
    <dbReference type="NCBI Taxonomy" id="34317"/>
    <lineage>
        <taxon>Eukaryota</taxon>
        <taxon>Viridiplantae</taxon>
        <taxon>Streptophyta</taxon>
        <taxon>Embryophyta</taxon>
        <taxon>Tracheophyta</taxon>
        <taxon>Spermatophyta</taxon>
        <taxon>Magnoliopsida</taxon>
        <taxon>eudicotyledons</taxon>
        <taxon>Gunneridae</taxon>
        <taxon>Pentapetalae</taxon>
        <taxon>rosids</taxon>
        <taxon>malvids</taxon>
        <taxon>Myrtales</taxon>
        <taxon>Myrtaceae</taxon>
        <taxon>Myrtoideae</taxon>
        <taxon>Eucalypteae</taxon>
        <taxon>Eucalyptus</taxon>
    </lineage>
</organism>
<feature type="region of interest" description="Disordered" evidence="5">
    <location>
        <begin position="214"/>
        <end position="274"/>
    </location>
</feature>
<evidence type="ECO:0000313" key="9">
    <source>
        <dbReference type="Proteomes" id="UP001634007"/>
    </source>
</evidence>
<dbReference type="PANTHER" id="PTHR13844">
    <property type="entry name" value="SWI/SNF-RELATED MATRIX-ASSOCIATED ACTIN-DEPENDENT REGULATOR OF CHROMATIN SUBFAMILY D"/>
    <property type="match status" value="1"/>
</dbReference>
<dbReference type="EMBL" id="JBJKBG010000009">
    <property type="protein sequence ID" value="KAL3722434.1"/>
    <property type="molecule type" value="Genomic_DNA"/>
</dbReference>
<evidence type="ECO:0000256" key="3">
    <source>
        <dbReference type="ARBA" id="ARBA00023163"/>
    </source>
</evidence>
<proteinExistence type="predicted"/>
<feature type="compositionally biased region" description="Basic residues" evidence="5">
    <location>
        <begin position="108"/>
        <end position="121"/>
    </location>
</feature>
<dbReference type="SUPFAM" id="SSF109715">
    <property type="entry name" value="DEK C-terminal domain"/>
    <property type="match status" value="1"/>
</dbReference>
<feature type="domain" description="DM2" evidence="6">
    <location>
        <begin position="126"/>
        <end position="203"/>
    </location>
</feature>